<dbReference type="Proteomes" id="UP000029738">
    <property type="component" value="Unassembled WGS sequence"/>
</dbReference>
<accession>A0A8S9T971</accession>
<feature type="domain" description="DUF3592" evidence="2">
    <location>
        <begin position="46"/>
        <end position="115"/>
    </location>
</feature>
<gene>
    <name evidence="3" type="ORF">DA73_0400022960</name>
</gene>
<sequence length="162" mass="17818">MRIPSLQTYNSILASTALTCIGILVTTVGITTGLNNYSFVKKAISTQGTVINNLHDSTKSSNSYYPLVKFTARTGETVVFESKVGSSSPKYTKGDRVEILYQPQKPNAAMINTWIHLWFFPIIFSTTGSLSVLIGAALLARELKQNKFLTFTNDQLTVTGDR</sequence>
<keyword evidence="4" id="KW-1185">Reference proteome</keyword>
<dbReference type="Pfam" id="PF12158">
    <property type="entry name" value="DUF3592"/>
    <property type="match status" value="1"/>
</dbReference>
<dbReference type="AlphaFoldDB" id="A0A8S9T971"/>
<proteinExistence type="predicted"/>
<dbReference type="EMBL" id="JHEG04000001">
    <property type="protein sequence ID" value="KAF3888029.1"/>
    <property type="molecule type" value="Genomic_DNA"/>
</dbReference>
<dbReference type="InterPro" id="IPR021994">
    <property type="entry name" value="DUF3592"/>
</dbReference>
<feature type="transmembrane region" description="Helical" evidence="1">
    <location>
        <begin position="115"/>
        <end position="140"/>
    </location>
</feature>
<protein>
    <submittedName>
        <fullName evidence="3">DUF3592 domain-containing protein</fullName>
    </submittedName>
</protein>
<evidence type="ECO:0000256" key="1">
    <source>
        <dbReference type="SAM" id="Phobius"/>
    </source>
</evidence>
<organism evidence="3 4">
    <name type="scientific">Tolypothrix bouteillei VB521301</name>
    <dbReference type="NCBI Taxonomy" id="1479485"/>
    <lineage>
        <taxon>Bacteria</taxon>
        <taxon>Bacillati</taxon>
        <taxon>Cyanobacteriota</taxon>
        <taxon>Cyanophyceae</taxon>
        <taxon>Nostocales</taxon>
        <taxon>Tolypothrichaceae</taxon>
        <taxon>Tolypothrix</taxon>
    </lineage>
</organism>
<name>A0A8S9T971_9CYAN</name>
<comment type="caution">
    <text evidence="3">The sequence shown here is derived from an EMBL/GenBank/DDBJ whole genome shotgun (WGS) entry which is preliminary data.</text>
</comment>
<reference evidence="3" key="1">
    <citation type="journal article" date="2015" name="Genome Announc.">
        <title>Draft Genome Sequence of Tolypothrix boutellei Strain VB521301.</title>
        <authorList>
            <person name="Chandrababunaidu M.M."/>
            <person name="Singh D."/>
            <person name="Sen D."/>
            <person name="Bhan S."/>
            <person name="Das S."/>
            <person name="Gupta A."/>
            <person name="Adhikary S.P."/>
            <person name="Tripathy S."/>
        </authorList>
    </citation>
    <scope>NUCLEOTIDE SEQUENCE</scope>
    <source>
        <strain evidence="3">VB521301</strain>
    </source>
</reference>
<reference evidence="3" key="2">
    <citation type="submission" date="2019-11" db="EMBL/GenBank/DDBJ databases">
        <title>Improved Assembly of Tolypothrix boutellei genome.</title>
        <authorList>
            <person name="Sarangi A.N."/>
            <person name="Mukherjee M."/>
            <person name="Ghosh S."/>
            <person name="Singh D."/>
            <person name="Das A."/>
            <person name="Kant S."/>
            <person name="Prusty A."/>
            <person name="Tripathy S."/>
        </authorList>
    </citation>
    <scope>NUCLEOTIDE SEQUENCE</scope>
    <source>
        <strain evidence="3">VB521301</strain>
    </source>
</reference>
<dbReference type="RefSeq" id="WP_050045262.1">
    <property type="nucleotide sequence ID" value="NZ_JHEG04000001.1"/>
</dbReference>
<keyword evidence="1" id="KW-1133">Transmembrane helix</keyword>
<keyword evidence="1" id="KW-0812">Transmembrane</keyword>
<evidence type="ECO:0000313" key="4">
    <source>
        <dbReference type="Proteomes" id="UP000029738"/>
    </source>
</evidence>
<evidence type="ECO:0000259" key="2">
    <source>
        <dbReference type="Pfam" id="PF12158"/>
    </source>
</evidence>
<keyword evidence="1" id="KW-0472">Membrane</keyword>
<evidence type="ECO:0000313" key="3">
    <source>
        <dbReference type="EMBL" id="KAF3888029.1"/>
    </source>
</evidence>
<dbReference type="OrthoDB" id="4289693at2"/>
<feature type="transmembrane region" description="Helical" evidence="1">
    <location>
        <begin position="12"/>
        <end position="34"/>
    </location>
</feature>